<dbReference type="CDD" id="cd16273">
    <property type="entry name" value="SNM1A-1C-like_MBL-fold"/>
    <property type="match status" value="1"/>
</dbReference>
<evidence type="ECO:0000256" key="17">
    <source>
        <dbReference type="SAM" id="MobiDB-lite"/>
    </source>
</evidence>
<reference evidence="20" key="1">
    <citation type="journal article" date="2017" name="bioRxiv">
        <title>Comparative analysis of the genomes of Stylophora pistillata and Acropora digitifera provides evidence for extensive differences between species of corals.</title>
        <authorList>
            <person name="Voolstra C.R."/>
            <person name="Li Y."/>
            <person name="Liew Y.J."/>
            <person name="Baumgarten S."/>
            <person name="Zoccola D."/>
            <person name="Flot J.-F."/>
            <person name="Tambutte S."/>
            <person name="Allemand D."/>
            <person name="Aranda M."/>
        </authorList>
    </citation>
    <scope>NUCLEOTIDE SEQUENCE [LARGE SCALE GENOMIC DNA]</scope>
</reference>
<keyword evidence="10 19" id="KW-0269">Exonuclease</keyword>
<dbReference type="GO" id="GO:0035312">
    <property type="term" value="F:5'-3' DNA exonuclease activity"/>
    <property type="evidence" value="ECO:0007669"/>
    <property type="project" value="TreeGrafter"/>
</dbReference>
<evidence type="ECO:0000313" key="19">
    <source>
        <dbReference type="EMBL" id="PFX29728.1"/>
    </source>
</evidence>
<evidence type="ECO:0000256" key="11">
    <source>
        <dbReference type="ARBA" id="ARBA00022895"/>
    </source>
</evidence>
<dbReference type="GO" id="GO:0000723">
    <property type="term" value="P:telomere maintenance"/>
    <property type="evidence" value="ECO:0007669"/>
    <property type="project" value="TreeGrafter"/>
</dbReference>
<dbReference type="FunFam" id="3.40.50.12650:FF:000003">
    <property type="entry name" value="DNA cross-link repair 1B"/>
    <property type="match status" value="1"/>
</dbReference>
<evidence type="ECO:0000256" key="8">
    <source>
        <dbReference type="ARBA" id="ARBA00022763"/>
    </source>
</evidence>
<evidence type="ECO:0000256" key="7">
    <source>
        <dbReference type="ARBA" id="ARBA00022722"/>
    </source>
</evidence>
<dbReference type="AlphaFoldDB" id="A0A2B4SMC0"/>
<feature type="compositionally biased region" description="Basic and acidic residues" evidence="17">
    <location>
        <begin position="596"/>
        <end position="606"/>
    </location>
</feature>
<dbReference type="GO" id="GO:0036297">
    <property type="term" value="P:interstrand cross-link repair"/>
    <property type="evidence" value="ECO:0007669"/>
    <property type="project" value="TreeGrafter"/>
</dbReference>
<dbReference type="GO" id="GO:0005634">
    <property type="term" value="C:nucleus"/>
    <property type="evidence" value="ECO:0007669"/>
    <property type="project" value="UniProtKB-SubCell"/>
</dbReference>
<sequence length="1235" mass="140039">MNGAVIPDTPIAVDFWRLRQCAHSSIFFLSHMHADHTVGLTSSWNTHPIYCSELTKKLVTAKIGVNSELVIGLPLDEPFVINLDEQGQETMSVTLIDANHCPGSVMFIFEGYFGKILYTGDFRHCERIATHSAFKRRVFDVLYLDNTYCDPNCIFPSRTEATINILEIIRRHSEYKIVMGLPNLGREMLLHTIAKAFRTWIGVDPLRRETLELIEMPNVFTSEIDKVRIRVVKNIEITRKNVQAWNSVEPTIAIIPTCLYVGGINPFANFDNVFVVPYSDHSSFEELQKFVQIVKPRRIIPIVHKCRLSPGETINARVNMNVFQSLMDYSLPQKYRIPHSVACFMSSTAQQPRKKKKIKATVQLCRRKAAKSKKPQGVVFSPSPEKKLVIEGNCELDTGIEDCSLSKEITGVQIRPVTSEGKSCVEEGKMSDKQLLSIAEEITEDENKVASSMYNKSSLSDSDEIERSNKSILNCEDTNDKEQMITEDEMNAIASPTIKCGKATSEPEGLSEMDTDNFSIDIIIPADEVNLVASSAVEAQMAGSKSEGNQHFSHVSSGEGFQGESMVQETCGNKNSFVGLLSGTKDVAGSQMKEEPMVHHSVEDRRVKHVTSASAKKTKVSPDEHLSSPKRSISNYKIKRRDMNDDVITSAENTPLKNLSLKRKFQDIDANSCENVVSEVDSRRSDMKFNIYTGSTCDFARKSERELKYIGRSKFLDHNPAPRSNSTSEILTDLWILKLQQFAVSSIFWVRILEFACEEVWIVDLNDRQKCVVSGVYLASDLVSDLYLISSMITSVKCFHTLKERFGLPFTGTLLEVRTEASKFLKRKEEEYASLGHDKHQVNFMDKAIEAHIQAITLVDRERLEFLADSHSKRIHSAQLKGILLTDQEEASLLMGREEFRYFLEPKLKEVKMVPSWNASRVQATVLILTPLEIITPLSVRNSKTFRIQAVSKLYDAFSVHSVPKKGQSPPPRTLPEATEKVKECKQILAEYEKSVPSVPGCSKMIQNGPRGTVSAVTVRSVDMLHWELGRMRSLFSSLSFDATNLPGRITRDVEHLPSTSHIKHPLLSKKEYCRDLGNTIKESTKRLSSSTVYYYTGEKSSWYPVPEHEIPLATRRTIPQLPVAKLLEKAVEEMRNYALTYTYRAAVRQRTNRQETTMARYGTMPELIYQRQLQIPEDRVDLALSEGSESSEVNENEEEVETGESDRENVEEVPRVRLKYRRRRGIRRWKFKHS</sequence>
<feature type="region of interest" description="Disordered" evidence="17">
    <location>
        <begin position="1186"/>
        <end position="1215"/>
    </location>
</feature>
<dbReference type="SUPFAM" id="SSF56281">
    <property type="entry name" value="Metallo-hydrolase/oxidoreductase"/>
    <property type="match status" value="1"/>
</dbReference>
<evidence type="ECO:0000256" key="6">
    <source>
        <dbReference type="ARBA" id="ARBA00022454"/>
    </source>
</evidence>
<dbReference type="EC" id="3.5.2.6" evidence="5"/>
<comment type="caution">
    <text evidence="19">The sequence shown here is derived from an EMBL/GenBank/DDBJ whole genome shotgun (WGS) entry which is preliminary data.</text>
</comment>
<evidence type="ECO:0000256" key="5">
    <source>
        <dbReference type="ARBA" id="ARBA00012865"/>
    </source>
</evidence>
<evidence type="ECO:0000256" key="9">
    <source>
        <dbReference type="ARBA" id="ARBA00022801"/>
    </source>
</evidence>
<evidence type="ECO:0000313" key="20">
    <source>
        <dbReference type="Proteomes" id="UP000225706"/>
    </source>
</evidence>
<keyword evidence="11" id="KW-0779">Telomere</keyword>
<dbReference type="GO" id="GO:0008800">
    <property type="term" value="F:beta-lactamase activity"/>
    <property type="evidence" value="ECO:0007669"/>
    <property type="project" value="UniProtKB-EC"/>
</dbReference>
<evidence type="ECO:0000256" key="4">
    <source>
        <dbReference type="ARBA" id="ARBA00010304"/>
    </source>
</evidence>
<dbReference type="Gene3D" id="3.40.50.12650">
    <property type="match status" value="1"/>
</dbReference>
<accession>A0A2B4SMC0</accession>
<feature type="compositionally biased region" description="Basic and acidic residues" evidence="17">
    <location>
        <begin position="1205"/>
        <end position="1215"/>
    </location>
</feature>
<comment type="catalytic activity">
    <reaction evidence="1">
        <text>a beta-lactam + H2O = a substituted beta-amino acid</text>
        <dbReference type="Rhea" id="RHEA:20401"/>
        <dbReference type="ChEBI" id="CHEBI:15377"/>
        <dbReference type="ChEBI" id="CHEBI:35627"/>
        <dbReference type="ChEBI" id="CHEBI:140347"/>
        <dbReference type="EC" id="3.5.2.6"/>
    </reaction>
</comment>
<dbReference type="GO" id="GO:0000781">
    <property type="term" value="C:chromosome, telomeric region"/>
    <property type="evidence" value="ECO:0007669"/>
    <property type="project" value="UniProtKB-SubCell"/>
</dbReference>
<evidence type="ECO:0000256" key="10">
    <source>
        <dbReference type="ARBA" id="ARBA00022839"/>
    </source>
</evidence>
<evidence type="ECO:0000259" key="18">
    <source>
        <dbReference type="Pfam" id="PF07522"/>
    </source>
</evidence>
<dbReference type="STRING" id="50429.A0A2B4SMC0"/>
<evidence type="ECO:0000256" key="14">
    <source>
        <dbReference type="ARBA" id="ARBA00039555"/>
    </source>
</evidence>
<keyword evidence="7" id="KW-0540">Nuclease</keyword>
<dbReference type="GO" id="GO:0003684">
    <property type="term" value="F:damaged DNA binding"/>
    <property type="evidence" value="ECO:0007669"/>
    <property type="project" value="TreeGrafter"/>
</dbReference>
<evidence type="ECO:0000256" key="13">
    <source>
        <dbReference type="ARBA" id="ARBA00023242"/>
    </source>
</evidence>
<name>A0A2B4SMC0_STYPI</name>
<proteinExistence type="inferred from homology"/>
<dbReference type="Pfam" id="PF07522">
    <property type="entry name" value="DRMBL"/>
    <property type="match status" value="1"/>
</dbReference>
<feature type="region of interest" description="Disordered" evidence="17">
    <location>
        <begin position="596"/>
        <end position="630"/>
    </location>
</feature>
<comment type="subcellular location">
    <subcellularLocation>
        <location evidence="3">Chromosome</location>
        <location evidence="3">Telomere</location>
    </subcellularLocation>
    <subcellularLocation>
        <location evidence="2">Nucleus</location>
    </subcellularLocation>
</comment>
<dbReference type="OrthoDB" id="262529at2759"/>
<feature type="compositionally biased region" description="Acidic residues" evidence="17">
    <location>
        <begin position="1193"/>
        <end position="1204"/>
    </location>
</feature>
<comment type="similarity">
    <text evidence="4">Belongs to the DNA repair metallo-beta-lactamase (DRMBL) family.</text>
</comment>
<dbReference type="PANTHER" id="PTHR23240:SF26">
    <property type="entry name" value="5' EXONUCLEASE APOLLO"/>
    <property type="match status" value="1"/>
</dbReference>
<keyword evidence="9" id="KW-0378">Hydrolase</keyword>
<feature type="domain" description="DNA repair metallo-beta-lactamase" evidence="18">
    <location>
        <begin position="272"/>
        <end position="306"/>
    </location>
</feature>
<evidence type="ECO:0000256" key="12">
    <source>
        <dbReference type="ARBA" id="ARBA00023204"/>
    </source>
</evidence>
<gene>
    <name evidence="19" type="primary">dclre1b</name>
    <name evidence="19" type="ORF">AWC38_SpisGene5471</name>
</gene>
<dbReference type="PANTHER" id="PTHR23240">
    <property type="entry name" value="DNA CROSS-LINK REPAIR PROTEIN PSO2/SNM1-RELATED"/>
    <property type="match status" value="1"/>
</dbReference>
<evidence type="ECO:0000256" key="1">
    <source>
        <dbReference type="ARBA" id="ARBA00001526"/>
    </source>
</evidence>
<keyword evidence="6" id="KW-0158">Chromosome</keyword>
<evidence type="ECO:0000256" key="2">
    <source>
        <dbReference type="ARBA" id="ARBA00004123"/>
    </source>
</evidence>
<keyword evidence="20" id="KW-1185">Reference proteome</keyword>
<dbReference type="GO" id="GO:0006303">
    <property type="term" value="P:double-strand break repair via nonhomologous end joining"/>
    <property type="evidence" value="ECO:0007669"/>
    <property type="project" value="TreeGrafter"/>
</dbReference>
<evidence type="ECO:0000256" key="15">
    <source>
        <dbReference type="ARBA" id="ARBA00041693"/>
    </source>
</evidence>
<evidence type="ECO:0000256" key="3">
    <source>
        <dbReference type="ARBA" id="ARBA00004574"/>
    </source>
</evidence>
<keyword evidence="12" id="KW-0234">DNA repair</keyword>
<organism evidence="19 20">
    <name type="scientific">Stylophora pistillata</name>
    <name type="common">Smooth cauliflower coral</name>
    <dbReference type="NCBI Taxonomy" id="50429"/>
    <lineage>
        <taxon>Eukaryota</taxon>
        <taxon>Metazoa</taxon>
        <taxon>Cnidaria</taxon>
        <taxon>Anthozoa</taxon>
        <taxon>Hexacorallia</taxon>
        <taxon>Scleractinia</taxon>
        <taxon>Astrocoeniina</taxon>
        <taxon>Pocilloporidae</taxon>
        <taxon>Stylophora</taxon>
    </lineage>
</organism>
<dbReference type="InterPro" id="IPR036866">
    <property type="entry name" value="RibonucZ/Hydroxyglut_hydro"/>
</dbReference>
<keyword evidence="8" id="KW-0227">DNA damage</keyword>
<protein>
    <recommendedName>
        <fullName evidence="14">5' exonuclease Apollo</fullName>
        <ecNumber evidence="5">3.5.2.6</ecNumber>
    </recommendedName>
    <alternativeName>
        <fullName evidence="15">DNA cross-link repair 1B protein</fullName>
    </alternativeName>
    <alternativeName>
        <fullName evidence="16">SNM1 homolog B</fullName>
    </alternativeName>
</protein>
<dbReference type="Proteomes" id="UP000225706">
    <property type="component" value="Unassembled WGS sequence"/>
</dbReference>
<evidence type="ECO:0000256" key="16">
    <source>
        <dbReference type="ARBA" id="ARBA00042738"/>
    </source>
</evidence>
<dbReference type="InterPro" id="IPR011084">
    <property type="entry name" value="DRMBL"/>
</dbReference>
<keyword evidence="13" id="KW-0539">Nucleus</keyword>
<dbReference type="Gene3D" id="3.60.15.10">
    <property type="entry name" value="Ribonuclease Z/Hydroxyacylglutathione hydrolase-like"/>
    <property type="match status" value="1"/>
</dbReference>
<dbReference type="EMBL" id="LSMT01000061">
    <property type="protein sequence ID" value="PFX29728.1"/>
    <property type="molecule type" value="Genomic_DNA"/>
</dbReference>